<dbReference type="EMBL" id="LN835296">
    <property type="protein sequence ID" value="CRG98473.1"/>
    <property type="molecule type" value="Genomic_DNA"/>
</dbReference>
<accession>A0A1J1H0N6</accession>
<proteinExistence type="predicted"/>
<protein>
    <recommendedName>
        <fullName evidence="1">Calponin-homology (CH) domain-containing protein</fullName>
    </recommendedName>
</protein>
<dbReference type="PROSITE" id="PS50021">
    <property type="entry name" value="CH"/>
    <property type="match status" value="1"/>
</dbReference>
<reference evidence="2 3" key="1">
    <citation type="submission" date="2015-04" db="EMBL/GenBank/DDBJ databases">
        <authorList>
            <consortium name="Pathogen Informatics"/>
        </authorList>
    </citation>
    <scope>NUCLEOTIDE SEQUENCE [LARGE SCALE GENOMIC DNA]</scope>
    <source>
        <strain evidence="2 3">SGS1</strain>
    </source>
</reference>
<feature type="domain" description="Calponin-homology (CH)" evidence="1">
    <location>
        <begin position="37"/>
        <end position="145"/>
    </location>
</feature>
<keyword evidence="3" id="KW-1185">Reference proteome</keyword>
<dbReference type="SUPFAM" id="SSF47576">
    <property type="entry name" value="Calponin-homology domain, CH-domain"/>
    <property type="match status" value="1"/>
</dbReference>
<dbReference type="InterPro" id="IPR036872">
    <property type="entry name" value="CH_dom_sf"/>
</dbReference>
<gene>
    <name evidence="2" type="ORF">PRELSG_0112300</name>
</gene>
<evidence type="ECO:0000259" key="1">
    <source>
        <dbReference type="PROSITE" id="PS50021"/>
    </source>
</evidence>
<name>A0A1J1H0N6_PLARL</name>
<dbReference type="AlphaFoldDB" id="A0A1J1H0N6"/>
<evidence type="ECO:0000313" key="2">
    <source>
        <dbReference type="EMBL" id="CRG98473.1"/>
    </source>
</evidence>
<evidence type="ECO:0000313" key="3">
    <source>
        <dbReference type="Proteomes" id="UP000220158"/>
    </source>
</evidence>
<dbReference type="GeneID" id="39734373"/>
<dbReference type="CDD" id="cd00014">
    <property type="entry name" value="CH_SF"/>
    <property type="match status" value="1"/>
</dbReference>
<dbReference type="OMA" id="LECTHED"/>
<dbReference type="Proteomes" id="UP000220158">
    <property type="component" value="Chromosome 1"/>
</dbReference>
<dbReference type="VEuPathDB" id="PlasmoDB:PRELSG_0112300"/>
<dbReference type="InterPro" id="IPR001715">
    <property type="entry name" value="CH_dom"/>
</dbReference>
<dbReference type="RefSeq" id="XP_028531483.1">
    <property type="nucleotide sequence ID" value="XM_028679234.1"/>
</dbReference>
<organism evidence="2 3">
    <name type="scientific">Plasmodium relictum</name>
    <dbReference type="NCBI Taxonomy" id="85471"/>
    <lineage>
        <taxon>Eukaryota</taxon>
        <taxon>Sar</taxon>
        <taxon>Alveolata</taxon>
        <taxon>Apicomplexa</taxon>
        <taxon>Aconoidasida</taxon>
        <taxon>Haemosporida</taxon>
        <taxon>Plasmodiidae</taxon>
        <taxon>Plasmodium</taxon>
        <taxon>Plasmodium (Haemamoeba)</taxon>
    </lineage>
</organism>
<dbReference type="Gene3D" id="1.10.418.10">
    <property type="entry name" value="Calponin-like domain"/>
    <property type="match status" value="1"/>
</dbReference>
<dbReference type="Pfam" id="PF00307">
    <property type="entry name" value="CH"/>
    <property type="match status" value="1"/>
</dbReference>
<dbReference type="KEGG" id="prel:PRELSG_0112300"/>
<sequence>MRILKFEDKGKVYNEITKCTPYAKDKETLNKTKCLKIHSFSIIIDWLNSLLICNKILNENNLYEELKDGIIILKLIKVYKPEVEIHGIFVKAIKKKCAIKNLEKALSIIYMNNPYYYSIVSSIDIYEKKKKKVNMLLLQLFDKYEFQNLKKISIPLLNWYNHTLKKFSLSLSRETLNDPFNVLNNYPYVKYNKDKIYHNNETSDMKFFRENKEKNGNYPNNSKKNTKKQIKVLNTFASYVLFKDKQECDHIPYIIKDFSDCLKILLIFYRYGYFTKEELKNINKLDIRNNFFILQSLLRRLNIPIILQNAYFNNPCEIAILLQLKYIQCFIHNNGYEKAIDLKKENYIVSFLINQEENKSAKIKSKDSLYNDFSTEYNDYQILDKEFNLKKYIKKDFEEYNKRNYQKRNFKSHIEKKDVNVNMKIKIENENGKNQNEMIGSSESEIDDNEAESRETEFFKNKENENYSKIIKNINNTNESLIIGTDESENQMEQILIGEKKKKKKMHRTENEANNKKKEDTEINEYLERDIFKNTPKRDIKKMFYERIKEFMNNDMINKNERIKYKIIDPLKKDEIIKAETRKITKIKIEDDKNKKIEINYRNIPLKFKGINYIEHKQKVNIFKNNKQYKTISKDEEKERVILKLENKNKKIPIKKPLNLLDNHFNKMKQNTQKKFPKKDEDNKNFNFLELNKNKTILNEQIGFHDVKNNAIKQENNKGLTIRKSKMLKNIL</sequence>
<dbReference type="OrthoDB" id="370524at2759"/>